<gene>
    <name evidence="1" type="ORF">SAMN02746089_02163</name>
</gene>
<name>A0A1M5CNC1_9THEO</name>
<dbReference type="STRING" id="1121256.SAMN02746089_02163"/>
<proteinExistence type="predicted"/>
<evidence type="ECO:0000313" key="2">
    <source>
        <dbReference type="Proteomes" id="UP000184088"/>
    </source>
</evidence>
<accession>A0A1M5CNC1</accession>
<protein>
    <submittedName>
        <fullName evidence="1">Uncharacterized protein</fullName>
    </submittedName>
</protein>
<dbReference type="EMBL" id="FQVH01000029">
    <property type="protein sequence ID" value="SHF56264.1"/>
    <property type="molecule type" value="Genomic_DNA"/>
</dbReference>
<organism evidence="1 2">
    <name type="scientific">Caldanaerobius fijiensis DSM 17918</name>
    <dbReference type="NCBI Taxonomy" id="1121256"/>
    <lineage>
        <taxon>Bacteria</taxon>
        <taxon>Bacillati</taxon>
        <taxon>Bacillota</taxon>
        <taxon>Clostridia</taxon>
        <taxon>Thermoanaerobacterales</taxon>
        <taxon>Thermoanaerobacteraceae</taxon>
        <taxon>Caldanaerobius</taxon>
    </lineage>
</organism>
<reference evidence="1 2" key="1">
    <citation type="submission" date="2016-11" db="EMBL/GenBank/DDBJ databases">
        <authorList>
            <person name="Jaros S."/>
            <person name="Januszkiewicz K."/>
            <person name="Wedrychowicz H."/>
        </authorList>
    </citation>
    <scope>NUCLEOTIDE SEQUENCE [LARGE SCALE GENOMIC DNA]</scope>
    <source>
        <strain evidence="1 2">DSM 17918</strain>
    </source>
</reference>
<evidence type="ECO:0000313" key="1">
    <source>
        <dbReference type="EMBL" id="SHF56264.1"/>
    </source>
</evidence>
<dbReference type="Proteomes" id="UP000184088">
    <property type="component" value="Unassembled WGS sequence"/>
</dbReference>
<sequence>MTNYYSKVKDFKSEVYFQFWNRPGYEVSTINGNGIGVFFYNSQLNFSDEIRGVYDGLISYIKIAQVGNGVLAEIFTELETRYEVAIGDSVPFSLVVSLDRTPLMRFFNGKTVRLIPSSEMYLSPTKLVEKVVMEKISGKIGNLIKQYGCRVINRDDDTKADVSIYLGLLHEAKNFSGYCIMYDSYDCERAALDIYKGLKQKLPLDDHGCIYNEKINEVLKGVVSVIQGI</sequence>
<keyword evidence="2" id="KW-1185">Reference proteome</keyword>
<dbReference type="AlphaFoldDB" id="A0A1M5CNC1"/>